<comment type="caution">
    <text evidence="1">The sequence shown here is derived from an EMBL/GenBank/DDBJ whole genome shotgun (WGS) entry which is preliminary data.</text>
</comment>
<dbReference type="Proteomes" id="UP000614216">
    <property type="component" value="Unassembled WGS sequence"/>
</dbReference>
<organism evidence="1 2">
    <name type="scientific">Fulvivirga marina</name>
    <dbReference type="NCBI Taxonomy" id="2494733"/>
    <lineage>
        <taxon>Bacteria</taxon>
        <taxon>Pseudomonadati</taxon>
        <taxon>Bacteroidota</taxon>
        <taxon>Cytophagia</taxon>
        <taxon>Cytophagales</taxon>
        <taxon>Fulvivirgaceae</taxon>
        <taxon>Fulvivirga</taxon>
    </lineage>
</organism>
<name>A0A937FVZ7_9BACT</name>
<proteinExistence type="predicted"/>
<gene>
    <name evidence="1" type="ORF">JMN32_12560</name>
</gene>
<dbReference type="SUPFAM" id="SSF117856">
    <property type="entry name" value="AF0104/ALDC/Ptd012-like"/>
    <property type="match status" value="1"/>
</dbReference>
<keyword evidence="2" id="KW-1185">Reference proteome</keyword>
<dbReference type="RefSeq" id="WP_202856671.1">
    <property type="nucleotide sequence ID" value="NZ_JAEUGD010000042.1"/>
</dbReference>
<dbReference type="EMBL" id="JAEUGD010000042">
    <property type="protein sequence ID" value="MBL6447145.1"/>
    <property type="molecule type" value="Genomic_DNA"/>
</dbReference>
<dbReference type="InterPro" id="IPR005128">
    <property type="entry name" value="Acetolactate_a_deCO2ase"/>
</dbReference>
<protein>
    <submittedName>
        <fullName evidence="1">Acetolactate decarboxylase</fullName>
    </submittedName>
</protein>
<dbReference type="AlphaFoldDB" id="A0A937FVZ7"/>
<reference evidence="1" key="1">
    <citation type="submission" date="2021-01" db="EMBL/GenBank/DDBJ databases">
        <title>Fulvivirga kasyanovii gen. nov., sp nov., a novel member of the phylum Bacteroidetes isolated from seawater in a mussel farm.</title>
        <authorList>
            <person name="Zhao L.-H."/>
            <person name="Wang Z.-J."/>
        </authorList>
    </citation>
    <scope>NUCLEOTIDE SEQUENCE</scope>
    <source>
        <strain evidence="1">29W222</strain>
    </source>
</reference>
<accession>A0A937FVZ7</accession>
<evidence type="ECO:0000313" key="1">
    <source>
        <dbReference type="EMBL" id="MBL6447145.1"/>
    </source>
</evidence>
<dbReference type="GO" id="GO:0045151">
    <property type="term" value="P:acetoin biosynthetic process"/>
    <property type="evidence" value="ECO:0007669"/>
    <property type="project" value="InterPro"/>
</dbReference>
<dbReference type="GO" id="GO:0047605">
    <property type="term" value="F:acetolactate decarboxylase activity"/>
    <property type="evidence" value="ECO:0007669"/>
    <property type="project" value="InterPro"/>
</dbReference>
<sequence length="236" mass="26058">MKNNIKCFILVAGMLATSCANDQKGGYEVKYAGKLREIMHKNDISGKIAIDSLLERPGLFAVGALDSLSGEILVEEGTLYISRVEGEEVSLSKAKNAQATLLVYAHVNDWKRVQLPDSLNSMEELEGFLAHLANTQRVSKPMLFRLSGMPTNIRYHIIRPLGANATHRERKAAGFSGVLTGEQVSIIGFYSDQHQGVFTHRDSNVHMHVRNDNESIAGHVDDIQLGSNVQLYIPVE</sequence>
<dbReference type="Pfam" id="PF03306">
    <property type="entry name" value="AAL_decarboxy"/>
    <property type="match status" value="1"/>
</dbReference>
<dbReference type="PROSITE" id="PS51257">
    <property type="entry name" value="PROKAR_LIPOPROTEIN"/>
    <property type="match status" value="1"/>
</dbReference>
<dbReference type="Gene3D" id="3.30.1330.80">
    <property type="entry name" value="Hypothetical protein, similar to alpha- acetolactate decarboxylase, domain 2"/>
    <property type="match status" value="1"/>
</dbReference>
<evidence type="ECO:0000313" key="2">
    <source>
        <dbReference type="Proteomes" id="UP000614216"/>
    </source>
</evidence>